<evidence type="ECO:0000313" key="2">
    <source>
        <dbReference type="RefSeq" id="XP_016743502.1"/>
    </source>
</evidence>
<dbReference type="RefSeq" id="XP_016743502.1">
    <property type="nucleotide sequence ID" value="XM_016888013.1"/>
</dbReference>
<dbReference type="InterPro" id="IPR043502">
    <property type="entry name" value="DNA/RNA_pol_sf"/>
</dbReference>
<dbReference type="Proteomes" id="UP000818029">
    <property type="component" value="Chromosome A09"/>
</dbReference>
<dbReference type="Gene3D" id="3.10.10.10">
    <property type="entry name" value="HIV Type 1 Reverse Transcriptase, subunit A, domain 1"/>
    <property type="match status" value="1"/>
</dbReference>
<keyword evidence="1" id="KW-1185">Reference proteome</keyword>
<sequence length="176" mass="19909">MFRDVPLEIQGIVFLADLMELPFRVFDLILGMDWLVKHRVNMDCSTKRVVLRTETDKEVVVTRELRNYLSNVISALRVKKLVCKGCEAFLAYANVSDVGDSSVKDIRTVKDFPDVFPEKLPGLPLEHEVEFGIELFSGIAPVSIAPYKMASKELVELKAQIQELLNRGFIRPSVSP</sequence>
<dbReference type="InterPro" id="IPR021109">
    <property type="entry name" value="Peptidase_aspartic_dom_sf"/>
</dbReference>
<dbReference type="PaxDb" id="3635-A0A1U8NX11"/>
<protein>
    <recommendedName>
        <fullName evidence="3">DNA/RNA polymerases superfamily protein</fullName>
    </recommendedName>
</protein>
<dbReference type="STRING" id="3635.A0A1U8NX11"/>
<evidence type="ECO:0000313" key="1">
    <source>
        <dbReference type="Proteomes" id="UP000818029"/>
    </source>
</evidence>
<dbReference type="KEGG" id="ghi:107952798"/>
<dbReference type="PANTHER" id="PTHR15503:SF45">
    <property type="entry name" value="RNA-DIRECTED DNA POLYMERASE HOMOLOG"/>
    <property type="match status" value="1"/>
</dbReference>
<dbReference type="PANTHER" id="PTHR15503">
    <property type="entry name" value="LDOC1 RELATED"/>
    <property type="match status" value="1"/>
</dbReference>
<proteinExistence type="predicted"/>
<dbReference type="AlphaFoldDB" id="A0A1U8NX11"/>
<name>A0A1U8NX11_GOSHI</name>
<accession>A0A1U8NX11</accession>
<organism evidence="1 2">
    <name type="scientific">Gossypium hirsutum</name>
    <name type="common">Upland cotton</name>
    <name type="synonym">Gossypium mexicanum</name>
    <dbReference type="NCBI Taxonomy" id="3635"/>
    <lineage>
        <taxon>Eukaryota</taxon>
        <taxon>Viridiplantae</taxon>
        <taxon>Streptophyta</taxon>
        <taxon>Embryophyta</taxon>
        <taxon>Tracheophyta</taxon>
        <taxon>Spermatophyta</taxon>
        <taxon>Magnoliopsida</taxon>
        <taxon>eudicotyledons</taxon>
        <taxon>Gunneridae</taxon>
        <taxon>Pentapetalae</taxon>
        <taxon>rosids</taxon>
        <taxon>malvids</taxon>
        <taxon>Malvales</taxon>
        <taxon>Malvaceae</taxon>
        <taxon>Malvoideae</taxon>
        <taxon>Gossypium</taxon>
    </lineage>
</organism>
<dbReference type="GeneID" id="107952798"/>
<dbReference type="Gene3D" id="2.40.70.10">
    <property type="entry name" value="Acid Proteases"/>
    <property type="match status" value="1"/>
</dbReference>
<dbReference type="Pfam" id="PF08284">
    <property type="entry name" value="RVP_2"/>
    <property type="match status" value="1"/>
</dbReference>
<reference evidence="2" key="2">
    <citation type="submission" date="2025-08" db="UniProtKB">
        <authorList>
            <consortium name="RefSeq"/>
        </authorList>
    </citation>
    <scope>IDENTIFICATION</scope>
</reference>
<gene>
    <name evidence="2" type="primary">LOC107952798</name>
</gene>
<dbReference type="InterPro" id="IPR032567">
    <property type="entry name" value="RTL1-rel"/>
</dbReference>
<evidence type="ECO:0008006" key="3">
    <source>
        <dbReference type="Google" id="ProtNLM"/>
    </source>
</evidence>
<reference evidence="1" key="1">
    <citation type="journal article" date="2020" name="Nat. Genet.">
        <title>Genomic diversifications of five Gossypium allopolyploid species and their impact on cotton improvement.</title>
        <authorList>
            <person name="Chen Z.J."/>
            <person name="Sreedasyam A."/>
            <person name="Ando A."/>
            <person name="Song Q."/>
            <person name="De Santiago L.M."/>
            <person name="Hulse-Kemp A.M."/>
            <person name="Ding M."/>
            <person name="Ye W."/>
            <person name="Kirkbride R.C."/>
            <person name="Jenkins J."/>
            <person name="Plott C."/>
            <person name="Lovell J."/>
            <person name="Lin Y.M."/>
            <person name="Vaughn R."/>
            <person name="Liu B."/>
            <person name="Simpson S."/>
            <person name="Scheffler B.E."/>
            <person name="Wen L."/>
            <person name="Saski C.A."/>
            <person name="Grover C.E."/>
            <person name="Hu G."/>
            <person name="Conover J.L."/>
            <person name="Carlson J.W."/>
            <person name="Shu S."/>
            <person name="Boston L.B."/>
            <person name="Williams M."/>
            <person name="Peterson D.G."/>
            <person name="McGee K."/>
            <person name="Jones D.C."/>
            <person name="Wendel J.F."/>
            <person name="Stelly D.M."/>
            <person name="Grimwood J."/>
            <person name="Schmutz J."/>
        </authorList>
    </citation>
    <scope>NUCLEOTIDE SEQUENCE [LARGE SCALE GENOMIC DNA]</scope>
    <source>
        <strain evidence="1">cv. TM-1</strain>
    </source>
</reference>
<dbReference type="SUPFAM" id="SSF56672">
    <property type="entry name" value="DNA/RNA polymerases"/>
    <property type="match status" value="1"/>
</dbReference>